<dbReference type="Proteomes" id="UP000314294">
    <property type="component" value="Unassembled WGS sequence"/>
</dbReference>
<dbReference type="EMBL" id="SRLO01022635">
    <property type="protein sequence ID" value="TNN22408.1"/>
    <property type="molecule type" value="Genomic_DNA"/>
</dbReference>
<evidence type="ECO:0000313" key="3">
    <source>
        <dbReference type="Proteomes" id="UP000314294"/>
    </source>
</evidence>
<dbReference type="AlphaFoldDB" id="A0A4Z2E122"/>
<accession>A0A4Z2E122</accession>
<keyword evidence="3" id="KW-1185">Reference proteome</keyword>
<gene>
    <name evidence="2" type="ORF">EYF80_067478</name>
</gene>
<evidence type="ECO:0000313" key="2">
    <source>
        <dbReference type="EMBL" id="TNN22408.1"/>
    </source>
</evidence>
<protein>
    <submittedName>
        <fullName evidence="2">Uncharacterized protein</fullName>
    </submittedName>
</protein>
<sequence>MVKYSCLWNESSAFWEVAFPRRLDARLQTLFSLINGGEDDADLQPPRLQAPPTSARLRRLSANWLSPGLMTRKRQAEESRGDEERRRRGEEETRRRGGHWDQFACLLSSLPESCDGS</sequence>
<organism evidence="2 3">
    <name type="scientific">Liparis tanakae</name>
    <name type="common">Tanaka's snailfish</name>
    <dbReference type="NCBI Taxonomy" id="230148"/>
    <lineage>
        <taxon>Eukaryota</taxon>
        <taxon>Metazoa</taxon>
        <taxon>Chordata</taxon>
        <taxon>Craniata</taxon>
        <taxon>Vertebrata</taxon>
        <taxon>Euteleostomi</taxon>
        <taxon>Actinopterygii</taxon>
        <taxon>Neopterygii</taxon>
        <taxon>Teleostei</taxon>
        <taxon>Neoteleostei</taxon>
        <taxon>Acanthomorphata</taxon>
        <taxon>Eupercaria</taxon>
        <taxon>Perciformes</taxon>
        <taxon>Cottioidei</taxon>
        <taxon>Cottales</taxon>
        <taxon>Liparidae</taxon>
        <taxon>Liparis</taxon>
    </lineage>
</organism>
<evidence type="ECO:0000256" key="1">
    <source>
        <dbReference type="SAM" id="MobiDB-lite"/>
    </source>
</evidence>
<feature type="compositionally biased region" description="Basic and acidic residues" evidence="1">
    <location>
        <begin position="74"/>
        <end position="97"/>
    </location>
</feature>
<reference evidence="2 3" key="1">
    <citation type="submission" date="2019-03" db="EMBL/GenBank/DDBJ databases">
        <title>First draft genome of Liparis tanakae, snailfish: a comprehensive survey of snailfish specific genes.</title>
        <authorList>
            <person name="Kim W."/>
            <person name="Song I."/>
            <person name="Jeong J.-H."/>
            <person name="Kim D."/>
            <person name="Kim S."/>
            <person name="Ryu S."/>
            <person name="Song J.Y."/>
            <person name="Lee S.K."/>
        </authorList>
    </citation>
    <scope>NUCLEOTIDE SEQUENCE [LARGE SCALE GENOMIC DNA]</scope>
    <source>
        <tissue evidence="2">Muscle</tissue>
    </source>
</reference>
<proteinExistence type="predicted"/>
<name>A0A4Z2E122_9TELE</name>
<comment type="caution">
    <text evidence="2">The sequence shown here is derived from an EMBL/GenBank/DDBJ whole genome shotgun (WGS) entry which is preliminary data.</text>
</comment>
<feature type="region of interest" description="Disordered" evidence="1">
    <location>
        <begin position="66"/>
        <end position="97"/>
    </location>
</feature>